<proteinExistence type="predicted"/>
<dbReference type="EMBL" id="GGEC01069239">
    <property type="protein sequence ID" value="MBX49723.1"/>
    <property type="molecule type" value="Transcribed_RNA"/>
</dbReference>
<organism evidence="1">
    <name type="scientific">Rhizophora mucronata</name>
    <name type="common">Asiatic mangrove</name>
    <dbReference type="NCBI Taxonomy" id="61149"/>
    <lineage>
        <taxon>Eukaryota</taxon>
        <taxon>Viridiplantae</taxon>
        <taxon>Streptophyta</taxon>
        <taxon>Embryophyta</taxon>
        <taxon>Tracheophyta</taxon>
        <taxon>Spermatophyta</taxon>
        <taxon>Magnoliopsida</taxon>
        <taxon>eudicotyledons</taxon>
        <taxon>Gunneridae</taxon>
        <taxon>Pentapetalae</taxon>
        <taxon>rosids</taxon>
        <taxon>fabids</taxon>
        <taxon>Malpighiales</taxon>
        <taxon>Rhizophoraceae</taxon>
        <taxon>Rhizophora</taxon>
    </lineage>
</organism>
<dbReference type="AlphaFoldDB" id="A0A2P2P508"/>
<evidence type="ECO:0000313" key="1">
    <source>
        <dbReference type="EMBL" id="MBX49723.1"/>
    </source>
</evidence>
<accession>A0A2P2P508</accession>
<reference evidence="1" key="1">
    <citation type="submission" date="2018-02" db="EMBL/GenBank/DDBJ databases">
        <title>Rhizophora mucronata_Transcriptome.</title>
        <authorList>
            <person name="Meera S.P."/>
            <person name="Sreeshan A."/>
            <person name="Augustine A."/>
        </authorList>
    </citation>
    <scope>NUCLEOTIDE SEQUENCE</scope>
    <source>
        <tissue evidence="1">Leaf</tissue>
    </source>
</reference>
<protein>
    <submittedName>
        <fullName evidence="1">Uncharacterized protein</fullName>
    </submittedName>
</protein>
<sequence length="40" mass="4326">MNGKCRKLLTMPFDCSDLFALGGWNSSGNAVCILIILVSH</sequence>
<name>A0A2P2P508_RHIMU</name>